<accession>A0A9W8WRX3</accession>
<keyword evidence="2" id="KW-1185">Reference proteome</keyword>
<dbReference type="AlphaFoldDB" id="A0A9W8WRX3"/>
<gene>
    <name evidence="1" type="ORF">N0V87_009052</name>
</gene>
<reference evidence="1" key="1">
    <citation type="submission" date="2022-10" db="EMBL/GenBank/DDBJ databases">
        <title>Tapping the CABI collections for fungal endophytes: first genome assemblies for Collariella, Neodidymelliopsis, Ascochyta clinopodiicola, Didymella pomorum, Didymosphaeria variabile, Neocosmospora piperis and Neocucurbitaria cava.</title>
        <authorList>
            <person name="Hill R."/>
        </authorList>
    </citation>
    <scope>NUCLEOTIDE SEQUENCE</scope>
    <source>
        <strain evidence="1">IMI 360193</strain>
    </source>
</reference>
<comment type="caution">
    <text evidence="1">The sequence shown here is derived from an EMBL/GenBank/DDBJ whole genome shotgun (WGS) entry which is preliminary data.</text>
</comment>
<dbReference type="EMBL" id="JAPEUV010000144">
    <property type="protein sequence ID" value="KAJ4331600.1"/>
    <property type="molecule type" value="Genomic_DNA"/>
</dbReference>
<dbReference type="OrthoDB" id="3766937at2759"/>
<evidence type="ECO:0000313" key="2">
    <source>
        <dbReference type="Proteomes" id="UP001140562"/>
    </source>
</evidence>
<evidence type="ECO:0000313" key="1">
    <source>
        <dbReference type="EMBL" id="KAJ4331600.1"/>
    </source>
</evidence>
<organism evidence="1 2">
    <name type="scientific">Didymella glomerata</name>
    <dbReference type="NCBI Taxonomy" id="749621"/>
    <lineage>
        <taxon>Eukaryota</taxon>
        <taxon>Fungi</taxon>
        <taxon>Dikarya</taxon>
        <taxon>Ascomycota</taxon>
        <taxon>Pezizomycotina</taxon>
        <taxon>Dothideomycetes</taxon>
        <taxon>Pleosporomycetidae</taxon>
        <taxon>Pleosporales</taxon>
        <taxon>Pleosporineae</taxon>
        <taxon>Didymellaceae</taxon>
        <taxon>Didymella</taxon>
    </lineage>
</organism>
<dbReference type="Proteomes" id="UP001140562">
    <property type="component" value="Unassembled WGS sequence"/>
</dbReference>
<proteinExistence type="predicted"/>
<name>A0A9W8WRX3_9PLEO</name>
<protein>
    <submittedName>
        <fullName evidence="1">Uncharacterized protein</fullName>
    </submittedName>
</protein>
<sequence>MAERDFPHEECETCNQCINCRGHCKLVDRKTILRESLLPGAEDSEFEYDSEFLDVFPTWDTCPHDDLLGEVESDINEEYNYLSALNCFLRNKNEAWLKVIRDDDLCGMKIECTMGAKSKYPTIYIRFDKGHAPDIFSKKGIGFAIRQHLTDIGIIDLEEREMLDFVVGIATGKTTRHPGDCKILIPIYNQHTIYGRTYKEPAGIVRAGKTSTKIAL</sequence>